<evidence type="ECO:0000256" key="1">
    <source>
        <dbReference type="SAM" id="MobiDB-lite"/>
    </source>
</evidence>
<gene>
    <name evidence="2" type="ORF">UFOVP708_32</name>
</gene>
<protein>
    <submittedName>
        <fullName evidence="2">Uncharacterized protein</fullName>
    </submittedName>
</protein>
<name>A0A6J5NMG3_9CAUD</name>
<feature type="region of interest" description="Disordered" evidence="1">
    <location>
        <begin position="34"/>
        <end position="61"/>
    </location>
</feature>
<sequence>MTDLHMNPSLLPSERERYASLANDERWLAGYDAGKDSGEEAAEKEIADLEDSLTRANDDADDANREVEALRSLIEALGAFREALPVNVAVALESVAAGSDAAAAKLVIQQALEEMTSAS</sequence>
<reference evidence="2" key="1">
    <citation type="submission" date="2020-04" db="EMBL/GenBank/DDBJ databases">
        <authorList>
            <person name="Chiriac C."/>
            <person name="Salcher M."/>
            <person name="Ghai R."/>
            <person name="Kavagutti S V."/>
        </authorList>
    </citation>
    <scope>NUCLEOTIDE SEQUENCE</scope>
</reference>
<proteinExistence type="predicted"/>
<dbReference type="EMBL" id="LR796683">
    <property type="protein sequence ID" value="CAB4158896.1"/>
    <property type="molecule type" value="Genomic_DNA"/>
</dbReference>
<evidence type="ECO:0000313" key="2">
    <source>
        <dbReference type="EMBL" id="CAB4158896.1"/>
    </source>
</evidence>
<accession>A0A6J5NMG3</accession>
<organism evidence="2">
    <name type="scientific">uncultured Caudovirales phage</name>
    <dbReference type="NCBI Taxonomy" id="2100421"/>
    <lineage>
        <taxon>Viruses</taxon>
        <taxon>Duplodnaviria</taxon>
        <taxon>Heunggongvirae</taxon>
        <taxon>Uroviricota</taxon>
        <taxon>Caudoviricetes</taxon>
        <taxon>Peduoviridae</taxon>
        <taxon>Maltschvirus</taxon>
        <taxon>Maltschvirus maltsch</taxon>
    </lineage>
</organism>